<evidence type="ECO:0000256" key="3">
    <source>
        <dbReference type="ARBA" id="ARBA00023163"/>
    </source>
</evidence>
<name>A0ABW5V967_9BACI</name>
<dbReference type="InterPro" id="IPR001347">
    <property type="entry name" value="SIS_dom"/>
</dbReference>
<dbReference type="RefSeq" id="WP_382393569.1">
    <property type="nucleotide sequence ID" value="NZ_JBHUNA010000020.1"/>
</dbReference>
<dbReference type="PROSITE" id="PS51071">
    <property type="entry name" value="HTH_RPIR"/>
    <property type="match status" value="1"/>
</dbReference>
<dbReference type="Pfam" id="PF01380">
    <property type="entry name" value="SIS"/>
    <property type="match status" value="1"/>
</dbReference>
<evidence type="ECO:0000313" key="7">
    <source>
        <dbReference type="Proteomes" id="UP001597502"/>
    </source>
</evidence>
<dbReference type="EMBL" id="JBHUNA010000020">
    <property type="protein sequence ID" value="MFD2761170.1"/>
    <property type="molecule type" value="Genomic_DNA"/>
</dbReference>
<dbReference type="Gene3D" id="1.10.10.10">
    <property type="entry name" value="Winged helix-like DNA-binding domain superfamily/Winged helix DNA-binding domain"/>
    <property type="match status" value="1"/>
</dbReference>
<dbReference type="SUPFAM" id="SSF53697">
    <property type="entry name" value="SIS domain"/>
    <property type="match status" value="1"/>
</dbReference>
<keyword evidence="1" id="KW-0805">Transcription regulation</keyword>
<dbReference type="PANTHER" id="PTHR30514:SF1">
    <property type="entry name" value="HTH-TYPE TRANSCRIPTIONAL REGULATOR HEXR-RELATED"/>
    <property type="match status" value="1"/>
</dbReference>
<evidence type="ECO:0000256" key="1">
    <source>
        <dbReference type="ARBA" id="ARBA00023015"/>
    </source>
</evidence>
<dbReference type="InterPro" id="IPR036388">
    <property type="entry name" value="WH-like_DNA-bd_sf"/>
</dbReference>
<dbReference type="Gene3D" id="3.40.50.10490">
    <property type="entry name" value="Glucose-6-phosphate isomerase like protein, domain 1"/>
    <property type="match status" value="1"/>
</dbReference>
<proteinExistence type="predicted"/>
<keyword evidence="7" id="KW-1185">Reference proteome</keyword>
<keyword evidence="3" id="KW-0804">Transcription</keyword>
<dbReference type="InterPro" id="IPR009057">
    <property type="entry name" value="Homeodomain-like_sf"/>
</dbReference>
<evidence type="ECO:0000259" key="5">
    <source>
        <dbReference type="PROSITE" id="PS51464"/>
    </source>
</evidence>
<evidence type="ECO:0000256" key="2">
    <source>
        <dbReference type="ARBA" id="ARBA00023125"/>
    </source>
</evidence>
<dbReference type="SUPFAM" id="SSF46689">
    <property type="entry name" value="Homeodomain-like"/>
    <property type="match status" value="1"/>
</dbReference>
<dbReference type="Proteomes" id="UP001597502">
    <property type="component" value="Unassembled WGS sequence"/>
</dbReference>
<dbReference type="PROSITE" id="PS51464">
    <property type="entry name" value="SIS"/>
    <property type="match status" value="1"/>
</dbReference>
<accession>A0ABW5V967</accession>
<protein>
    <submittedName>
        <fullName evidence="6">MurR/RpiR family transcriptional regulator</fullName>
    </submittedName>
</protein>
<dbReference type="InterPro" id="IPR047640">
    <property type="entry name" value="RpiR-like"/>
</dbReference>
<evidence type="ECO:0000259" key="4">
    <source>
        <dbReference type="PROSITE" id="PS51071"/>
    </source>
</evidence>
<feature type="domain" description="SIS" evidence="5">
    <location>
        <begin position="124"/>
        <end position="264"/>
    </location>
</feature>
<dbReference type="InterPro" id="IPR000281">
    <property type="entry name" value="HTH_RpiR"/>
</dbReference>
<keyword evidence="2" id="KW-0238">DNA-binding</keyword>
<organism evidence="6 7">
    <name type="scientific">Lentibacillus juripiscarius</name>
    <dbReference type="NCBI Taxonomy" id="257446"/>
    <lineage>
        <taxon>Bacteria</taxon>
        <taxon>Bacillati</taxon>
        <taxon>Bacillota</taxon>
        <taxon>Bacilli</taxon>
        <taxon>Bacillales</taxon>
        <taxon>Bacillaceae</taxon>
        <taxon>Lentibacillus</taxon>
    </lineage>
</organism>
<dbReference type="CDD" id="cd05013">
    <property type="entry name" value="SIS_RpiR"/>
    <property type="match status" value="1"/>
</dbReference>
<dbReference type="Pfam" id="PF01418">
    <property type="entry name" value="HTH_6"/>
    <property type="match status" value="1"/>
</dbReference>
<dbReference type="InterPro" id="IPR035472">
    <property type="entry name" value="RpiR-like_SIS"/>
</dbReference>
<evidence type="ECO:0000313" key="6">
    <source>
        <dbReference type="EMBL" id="MFD2761170.1"/>
    </source>
</evidence>
<feature type="domain" description="HTH rpiR-type" evidence="4">
    <location>
        <begin position="2"/>
        <end position="78"/>
    </location>
</feature>
<dbReference type="PANTHER" id="PTHR30514">
    <property type="entry name" value="GLUCOKINASE"/>
    <property type="match status" value="1"/>
</dbReference>
<sequence>MEGILYKVRESLDYVKPSERAVAEYILKNPENTVAMSVIQLANASYASSSAVMRYCQTLGYKGFKEFKLKLSGDLTVINLHDLEQETLSPGDSIDKMMSVITNTNIQSLYSSLQLIQQDQLTAAYQYLIQANKIDFYGVGSSFLIAYDGMQKFMRINKACTTYSDFHMQKVSAINLNEHDAAVAISYSGETQQVIDCVKIAQSKGAKVIAITKYADSRLSDIADAVLFVAAQEDEFRSAAMSSRIASLNVIDMLYTAYAYENYENSLSHLNQTYEIVQQSKREETKHGRNHHN</sequence>
<gene>
    <name evidence="6" type="ORF">ACFSUO_09330</name>
</gene>
<reference evidence="7" key="1">
    <citation type="journal article" date="2019" name="Int. J. Syst. Evol. Microbiol.">
        <title>The Global Catalogue of Microorganisms (GCM) 10K type strain sequencing project: providing services to taxonomists for standard genome sequencing and annotation.</title>
        <authorList>
            <consortium name="The Broad Institute Genomics Platform"/>
            <consortium name="The Broad Institute Genome Sequencing Center for Infectious Disease"/>
            <person name="Wu L."/>
            <person name="Ma J."/>
        </authorList>
    </citation>
    <scope>NUCLEOTIDE SEQUENCE [LARGE SCALE GENOMIC DNA]</scope>
    <source>
        <strain evidence="7">TISTR 1535</strain>
    </source>
</reference>
<dbReference type="InterPro" id="IPR046348">
    <property type="entry name" value="SIS_dom_sf"/>
</dbReference>
<comment type="caution">
    <text evidence="6">The sequence shown here is derived from an EMBL/GenBank/DDBJ whole genome shotgun (WGS) entry which is preliminary data.</text>
</comment>